<name>S2J317_MUCC1</name>
<dbReference type="VEuPathDB" id="FungiDB:HMPREF1544_08800"/>
<dbReference type="EMBL" id="KE124039">
    <property type="protein sequence ID" value="EPB84436.1"/>
    <property type="molecule type" value="Genomic_DNA"/>
</dbReference>
<dbReference type="Gene3D" id="1.10.20.10">
    <property type="entry name" value="Histone, subunit A"/>
    <property type="match status" value="1"/>
</dbReference>
<dbReference type="AlphaFoldDB" id="S2J317"/>
<dbReference type="CDD" id="cd22920">
    <property type="entry name" value="HFD_CENP-T"/>
    <property type="match status" value="1"/>
</dbReference>
<dbReference type="OMA" id="PTERFNP"/>
<feature type="region of interest" description="Disordered" evidence="5">
    <location>
        <begin position="325"/>
        <end position="344"/>
    </location>
</feature>
<organism evidence="7 8">
    <name type="scientific">Mucor circinelloides f. circinelloides (strain 1006PhL)</name>
    <name type="common">Mucormycosis agent</name>
    <name type="synonym">Calyptromyces circinelloides</name>
    <dbReference type="NCBI Taxonomy" id="1220926"/>
    <lineage>
        <taxon>Eukaryota</taxon>
        <taxon>Fungi</taxon>
        <taxon>Fungi incertae sedis</taxon>
        <taxon>Mucoromycota</taxon>
        <taxon>Mucoromycotina</taxon>
        <taxon>Mucoromycetes</taxon>
        <taxon>Mucorales</taxon>
        <taxon>Mucorineae</taxon>
        <taxon>Mucoraceae</taxon>
        <taxon>Mucor</taxon>
    </lineage>
</organism>
<evidence type="ECO:0000256" key="4">
    <source>
        <dbReference type="ARBA" id="ARBA00023242"/>
    </source>
</evidence>
<keyword evidence="3" id="KW-0158">Chromosome</keyword>
<comment type="subcellular location">
    <subcellularLocation>
        <location evidence="2">Chromosome</location>
    </subcellularLocation>
    <subcellularLocation>
        <location evidence="1">Nucleus</location>
    </subcellularLocation>
</comment>
<feature type="region of interest" description="Disordered" evidence="5">
    <location>
        <begin position="258"/>
        <end position="318"/>
    </location>
</feature>
<feature type="compositionally biased region" description="Polar residues" evidence="5">
    <location>
        <begin position="12"/>
        <end position="23"/>
    </location>
</feature>
<feature type="compositionally biased region" description="Acidic residues" evidence="5">
    <location>
        <begin position="330"/>
        <end position="344"/>
    </location>
</feature>
<evidence type="ECO:0000256" key="1">
    <source>
        <dbReference type="ARBA" id="ARBA00004123"/>
    </source>
</evidence>
<evidence type="ECO:0000256" key="5">
    <source>
        <dbReference type="SAM" id="MobiDB-lite"/>
    </source>
</evidence>
<evidence type="ECO:0000313" key="8">
    <source>
        <dbReference type="Proteomes" id="UP000014254"/>
    </source>
</evidence>
<sequence>MAGTPTERFNPYSRSSIQRRVANETPSQIVKLLSRQPPTNSKFKEVAQSIGTRSVSTEYVMNQPEHHSPLRLSKASARFKNYNSSALEDQRQIHMFKKRDRHNELVDDTLSVITELTTDRYSRFDRLFQTMEEPHQQRTTLFSSQRQEAFDQPNEMIPGKVNIEQTAPIFEETRSLQRQQQQTQESDRDTPMDIDSSFYEGGDGHDDALIENTQRSLFHDIRLATQEAGYENTQKSLFHEIALATQEIPKRRELLSPQLQAQAQTQTQTQTQTNNQTQELPIQPPSQIASHSSHSSSMSPPSASPPPISPVVETQEDTFEEDIRRAQEGMNDDDDYYGGGFEEDYDEDDLNQENNGINEDFYGDDGDDGDDGVEGTGFNRFLDERPRSKTKNTAMFDGDDNNLSEPISTEIREPVEPRNKVVRQGDSFISKLMDKPPSLGHNAIPTVQVKSLFDSYLGFNKLITMPVNRYAHLRSLFFEQMLDDLRSYKESQPEDLQDEITPEDMILLMKRQKVITEKQSLEAMAHKYLPKEYSDLISQSALAYNRLYPAAVHSNVDDSFNDDVYDYDDE</sequence>
<evidence type="ECO:0000313" key="7">
    <source>
        <dbReference type="EMBL" id="EPB84436.1"/>
    </source>
</evidence>
<reference evidence="8" key="1">
    <citation type="submission" date="2013-05" db="EMBL/GenBank/DDBJ databases">
        <title>The Genome sequence of Mucor circinelloides f. circinelloides 1006PhL.</title>
        <authorList>
            <consortium name="The Broad Institute Genomics Platform"/>
            <person name="Cuomo C."/>
            <person name="Earl A."/>
            <person name="Findley K."/>
            <person name="Lee S.C."/>
            <person name="Walker B."/>
            <person name="Young S."/>
            <person name="Zeng Q."/>
            <person name="Gargeya S."/>
            <person name="Fitzgerald M."/>
            <person name="Haas B."/>
            <person name="Abouelleil A."/>
            <person name="Allen A.W."/>
            <person name="Alvarado L."/>
            <person name="Arachchi H.M."/>
            <person name="Berlin A.M."/>
            <person name="Chapman S.B."/>
            <person name="Gainer-Dewar J."/>
            <person name="Goldberg J."/>
            <person name="Griggs A."/>
            <person name="Gujja S."/>
            <person name="Hansen M."/>
            <person name="Howarth C."/>
            <person name="Imamovic A."/>
            <person name="Ireland A."/>
            <person name="Larimer J."/>
            <person name="McCowan C."/>
            <person name="Murphy C."/>
            <person name="Pearson M."/>
            <person name="Poon T.W."/>
            <person name="Priest M."/>
            <person name="Roberts A."/>
            <person name="Saif S."/>
            <person name="Shea T."/>
            <person name="Sisk P."/>
            <person name="Sykes S."/>
            <person name="Wortman J."/>
            <person name="Nusbaum C."/>
            <person name="Birren B."/>
        </authorList>
    </citation>
    <scope>NUCLEOTIDE SEQUENCE [LARGE SCALE GENOMIC DNA]</scope>
    <source>
        <strain evidence="8">1006PhL</strain>
    </source>
</reference>
<dbReference type="GO" id="GO:0005634">
    <property type="term" value="C:nucleus"/>
    <property type="evidence" value="ECO:0007669"/>
    <property type="project" value="UniProtKB-SubCell"/>
</dbReference>
<feature type="domain" description="CENP-T/Histone H4 histone fold" evidence="6">
    <location>
        <begin position="473"/>
        <end position="539"/>
    </location>
</feature>
<feature type="compositionally biased region" description="Acidic residues" evidence="5">
    <location>
        <begin position="361"/>
        <end position="373"/>
    </location>
</feature>
<dbReference type="InterPro" id="IPR009072">
    <property type="entry name" value="Histone-fold"/>
</dbReference>
<accession>S2J317</accession>
<keyword evidence="4" id="KW-0539">Nucleus</keyword>
<dbReference type="InParanoid" id="S2J317"/>
<keyword evidence="8" id="KW-1185">Reference proteome</keyword>
<dbReference type="Proteomes" id="UP000014254">
    <property type="component" value="Unassembled WGS sequence"/>
</dbReference>
<dbReference type="STRING" id="1220926.S2J317"/>
<dbReference type="InterPro" id="IPR035425">
    <property type="entry name" value="CENP-T/H4_C"/>
</dbReference>
<feature type="region of interest" description="Disordered" evidence="5">
    <location>
        <begin position="1"/>
        <end position="23"/>
    </location>
</feature>
<dbReference type="OrthoDB" id="10071681at2759"/>
<feature type="compositionally biased region" description="Low complexity" evidence="5">
    <location>
        <begin position="285"/>
        <end position="301"/>
    </location>
</feature>
<evidence type="ECO:0000256" key="2">
    <source>
        <dbReference type="ARBA" id="ARBA00004286"/>
    </source>
</evidence>
<dbReference type="GO" id="GO:0046982">
    <property type="term" value="F:protein heterodimerization activity"/>
    <property type="evidence" value="ECO:0007669"/>
    <property type="project" value="InterPro"/>
</dbReference>
<gene>
    <name evidence="7" type="ORF">HMPREF1544_08800</name>
</gene>
<feature type="region of interest" description="Disordered" evidence="5">
    <location>
        <begin position="173"/>
        <end position="208"/>
    </location>
</feature>
<feature type="compositionally biased region" description="Low complexity" evidence="5">
    <location>
        <begin position="260"/>
        <end position="278"/>
    </location>
</feature>
<evidence type="ECO:0000259" key="6">
    <source>
        <dbReference type="Pfam" id="PF15511"/>
    </source>
</evidence>
<protein>
    <recommendedName>
        <fullName evidence="6">CENP-T/Histone H4 histone fold domain-containing protein</fullName>
    </recommendedName>
</protein>
<evidence type="ECO:0000256" key="3">
    <source>
        <dbReference type="ARBA" id="ARBA00022454"/>
    </source>
</evidence>
<dbReference type="GO" id="GO:0005694">
    <property type="term" value="C:chromosome"/>
    <property type="evidence" value="ECO:0007669"/>
    <property type="project" value="UniProtKB-SubCell"/>
</dbReference>
<proteinExistence type="predicted"/>
<feature type="region of interest" description="Disordered" evidence="5">
    <location>
        <begin position="352"/>
        <end position="406"/>
    </location>
</feature>
<dbReference type="Pfam" id="PF15511">
    <property type="entry name" value="CENP-T_C"/>
    <property type="match status" value="1"/>
</dbReference>